<dbReference type="Gene3D" id="3.20.20.80">
    <property type="entry name" value="Glycosidases"/>
    <property type="match status" value="1"/>
</dbReference>
<evidence type="ECO:0000259" key="4">
    <source>
        <dbReference type="Pfam" id="PF01301"/>
    </source>
</evidence>
<comment type="similarity">
    <text evidence="2">Belongs to the glycosyl hydrolase 35 family.</text>
</comment>
<gene>
    <name evidence="5" type="ORF">VITISV_037515</name>
</gene>
<dbReference type="EC" id="3.2.1.23" evidence="3"/>
<dbReference type="EMBL" id="AM451039">
    <property type="protein sequence ID" value="CAN74308.1"/>
    <property type="molecule type" value="Genomic_DNA"/>
</dbReference>
<organism evidence="5">
    <name type="scientific">Vitis vinifera</name>
    <name type="common">Grape</name>
    <dbReference type="NCBI Taxonomy" id="29760"/>
    <lineage>
        <taxon>Eukaryota</taxon>
        <taxon>Viridiplantae</taxon>
        <taxon>Streptophyta</taxon>
        <taxon>Embryophyta</taxon>
        <taxon>Tracheophyta</taxon>
        <taxon>Spermatophyta</taxon>
        <taxon>Magnoliopsida</taxon>
        <taxon>eudicotyledons</taxon>
        <taxon>Gunneridae</taxon>
        <taxon>Pentapetalae</taxon>
        <taxon>rosids</taxon>
        <taxon>Vitales</taxon>
        <taxon>Vitaceae</taxon>
        <taxon>Viteae</taxon>
        <taxon>Vitis</taxon>
    </lineage>
</organism>
<dbReference type="PANTHER" id="PTHR23421">
    <property type="entry name" value="BETA-GALACTOSIDASE RELATED"/>
    <property type="match status" value="1"/>
</dbReference>
<sequence>MGESPPKETTYCLSSEDSRICESIISFPSTFSPYGHAGDDNGRIPFHNKVVTAFAIDKPPKKYFGGTNFGRSSGGPFYVTSYDYDAPIDEYGLLSQPKWGHLKELHAAIKLCEPALVAVDSPQYIKLGPMQEVVFLGSVHGLPPETFQIYWLSPSRSLREDLEGDHFRGRQSLLPCRFSNLRRILEYLRTKAVDKDFGEVGRESLTKAFASGGGFIYIFFTVVVGGVRGDYPPAVSKDRQDGTTFKGFSSGPFSRSPSWEVKGLQEARKASELVFSKGPFGYWA</sequence>
<dbReference type="AlphaFoldDB" id="A5B974"/>
<dbReference type="InterPro" id="IPR001944">
    <property type="entry name" value="Glycoside_Hdrlase_35"/>
</dbReference>
<dbReference type="GO" id="GO:0005975">
    <property type="term" value="P:carbohydrate metabolic process"/>
    <property type="evidence" value="ECO:0007669"/>
    <property type="project" value="InterPro"/>
</dbReference>
<evidence type="ECO:0000256" key="1">
    <source>
        <dbReference type="ARBA" id="ARBA00001412"/>
    </source>
</evidence>
<accession>A5B974</accession>
<protein>
    <recommendedName>
        <fullName evidence="3">beta-galactosidase</fullName>
        <ecNumber evidence="3">3.2.1.23</ecNumber>
    </recommendedName>
</protein>
<reference evidence="5" key="1">
    <citation type="journal article" date="2007" name="PLoS ONE">
        <title>The first genome sequence of an elite grapevine cultivar (Pinot noir Vitis vinifera L.): coping with a highly heterozygous genome.</title>
        <authorList>
            <person name="Velasco R."/>
            <person name="Zharkikh A."/>
            <person name="Troggio M."/>
            <person name="Cartwright D.A."/>
            <person name="Cestaro A."/>
            <person name="Pruss D."/>
            <person name="Pindo M."/>
            <person name="FitzGerald L.M."/>
            <person name="Vezzulli S."/>
            <person name="Reid J."/>
            <person name="Malacarne G."/>
            <person name="Iliev D."/>
            <person name="Coppola G."/>
            <person name="Wardell B."/>
            <person name="Micheletti D."/>
            <person name="Macalma T."/>
            <person name="Facci M."/>
            <person name="Mitchell J.T."/>
            <person name="Perazzolli M."/>
            <person name="Eldredge G."/>
            <person name="Gatto P."/>
            <person name="Oyzerski R."/>
            <person name="Moretto M."/>
            <person name="Gutin N."/>
            <person name="Stefanini M."/>
            <person name="Chen Y."/>
            <person name="Segala C."/>
            <person name="Davenport C."/>
            <person name="Dematte L."/>
            <person name="Mraz A."/>
            <person name="Battilana J."/>
            <person name="Stormo K."/>
            <person name="Costa F."/>
            <person name="Tao Q."/>
            <person name="Si-Ammour A."/>
            <person name="Harkins T."/>
            <person name="Lackey A."/>
            <person name="Perbost C."/>
            <person name="Taillon B."/>
            <person name="Stella A."/>
            <person name="Solovyev V."/>
            <person name="Fawcett J.A."/>
            <person name="Sterck L."/>
            <person name="Vandepoele K."/>
            <person name="Grando S.M."/>
            <person name="Toppo S."/>
            <person name="Moser C."/>
            <person name="Lanchbury J."/>
            <person name="Bogden R."/>
            <person name="Skolnick M."/>
            <person name="Sgaramella V."/>
            <person name="Bhatnagar S.K."/>
            <person name="Fontana P."/>
            <person name="Gutin A."/>
            <person name="Van de Peer Y."/>
            <person name="Salamini F."/>
            <person name="Viola R."/>
        </authorList>
    </citation>
    <scope>NUCLEOTIDE SEQUENCE</scope>
</reference>
<evidence type="ECO:0000256" key="3">
    <source>
        <dbReference type="ARBA" id="ARBA00012756"/>
    </source>
</evidence>
<dbReference type="SUPFAM" id="SSF51445">
    <property type="entry name" value="(Trans)glycosidases"/>
    <property type="match status" value="1"/>
</dbReference>
<evidence type="ECO:0000313" key="5">
    <source>
        <dbReference type="EMBL" id="CAN74308.1"/>
    </source>
</evidence>
<evidence type="ECO:0000256" key="2">
    <source>
        <dbReference type="ARBA" id="ARBA00009809"/>
    </source>
</evidence>
<dbReference type="Pfam" id="PF01301">
    <property type="entry name" value="Glyco_hydro_35"/>
    <property type="match status" value="1"/>
</dbReference>
<feature type="domain" description="Glycoside hydrolase 35 catalytic" evidence="4">
    <location>
        <begin position="63"/>
        <end position="108"/>
    </location>
</feature>
<dbReference type="InterPro" id="IPR031330">
    <property type="entry name" value="Gly_Hdrlase_35_cat"/>
</dbReference>
<dbReference type="PRINTS" id="PR00742">
    <property type="entry name" value="GLHYDRLASE35"/>
</dbReference>
<comment type="catalytic activity">
    <reaction evidence="1">
        <text>Hydrolysis of terminal non-reducing beta-D-galactose residues in beta-D-galactosides.</text>
        <dbReference type="EC" id="3.2.1.23"/>
    </reaction>
</comment>
<dbReference type="GO" id="GO:0004565">
    <property type="term" value="F:beta-galactosidase activity"/>
    <property type="evidence" value="ECO:0007669"/>
    <property type="project" value="UniProtKB-EC"/>
</dbReference>
<dbReference type="InterPro" id="IPR017853">
    <property type="entry name" value="GH"/>
</dbReference>
<name>A5B974_VITVI</name>
<proteinExistence type="inferred from homology"/>